<name>A0AB38HBQ5_9PAST</name>
<dbReference type="AlphaFoldDB" id="A0AB38HBQ5"/>
<dbReference type="EMBL" id="UGHJ01000002">
    <property type="protein sequence ID" value="STO91793.1"/>
    <property type="molecule type" value="Genomic_DNA"/>
</dbReference>
<protein>
    <submittedName>
        <fullName evidence="1">Uncharacterized protein</fullName>
    </submittedName>
</protein>
<organism evidence="1 2">
    <name type="scientific">Canicola haemoglobinophilus</name>
    <dbReference type="NCBI Taxonomy" id="733"/>
    <lineage>
        <taxon>Bacteria</taxon>
        <taxon>Pseudomonadati</taxon>
        <taxon>Pseudomonadota</taxon>
        <taxon>Gammaproteobacteria</taxon>
        <taxon>Pasteurellales</taxon>
        <taxon>Pasteurellaceae</taxon>
        <taxon>Canicola</taxon>
    </lineage>
</organism>
<dbReference type="Proteomes" id="UP000254496">
    <property type="component" value="Unassembled WGS sequence"/>
</dbReference>
<proteinExistence type="predicted"/>
<evidence type="ECO:0000313" key="1">
    <source>
        <dbReference type="EMBL" id="STO91793.1"/>
    </source>
</evidence>
<gene>
    <name evidence="1" type="ORF">NCTC8540_02299</name>
</gene>
<accession>A0AB38HBQ5</accession>
<reference evidence="1 2" key="1">
    <citation type="submission" date="2018-06" db="EMBL/GenBank/DDBJ databases">
        <authorList>
            <consortium name="Pathogen Informatics"/>
            <person name="Doyle S."/>
        </authorList>
    </citation>
    <scope>NUCLEOTIDE SEQUENCE [LARGE SCALE GENOMIC DNA]</scope>
    <source>
        <strain evidence="1 2">NCTC8540</strain>
    </source>
</reference>
<sequence length="138" mass="16020">MPYDKDHMIIGKYNDKKQIYLPNLNQQASNPNMVDREINVLAKVLAYYTIRLDGQNRLALINSQNAGDLQSSPINHLSKLFKNSTLMNKVRDIIFNSFKKYLVIDPTNLGYLRLRLSIERPLPSIEKSLEKKSIDFHK</sequence>
<comment type="caution">
    <text evidence="1">The sequence shown here is derived from an EMBL/GenBank/DDBJ whole genome shotgun (WGS) entry which is preliminary data.</text>
</comment>
<evidence type="ECO:0000313" key="2">
    <source>
        <dbReference type="Proteomes" id="UP000254496"/>
    </source>
</evidence>